<keyword evidence="1" id="KW-0238">DNA-binding</keyword>
<dbReference type="SMART" id="SM00421">
    <property type="entry name" value="HTH_LUXR"/>
    <property type="match status" value="1"/>
</dbReference>
<evidence type="ECO:0000313" key="3">
    <source>
        <dbReference type="EMBL" id="MFC4835530.1"/>
    </source>
</evidence>
<dbReference type="InterPro" id="IPR036388">
    <property type="entry name" value="WH-like_DNA-bd_sf"/>
</dbReference>
<dbReference type="Proteomes" id="UP001595909">
    <property type="component" value="Unassembled WGS sequence"/>
</dbReference>
<dbReference type="SUPFAM" id="SSF46894">
    <property type="entry name" value="C-terminal effector domain of the bipartite response regulators"/>
    <property type="match status" value="1"/>
</dbReference>
<dbReference type="Pfam" id="PF00196">
    <property type="entry name" value="GerE"/>
    <property type="match status" value="1"/>
</dbReference>
<dbReference type="CDD" id="cd06170">
    <property type="entry name" value="LuxR_C_like"/>
    <property type="match status" value="1"/>
</dbReference>
<dbReference type="PROSITE" id="PS50043">
    <property type="entry name" value="HTH_LUXR_2"/>
    <property type="match status" value="1"/>
</dbReference>
<protein>
    <submittedName>
        <fullName evidence="3">Response regulator transcription factor</fullName>
    </submittedName>
</protein>
<dbReference type="Gene3D" id="1.10.10.10">
    <property type="entry name" value="Winged helix-like DNA-binding domain superfamily/Winged helix DNA-binding domain"/>
    <property type="match status" value="1"/>
</dbReference>
<feature type="domain" description="HTH luxR-type" evidence="2">
    <location>
        <begin position="114"/>
        <end position="179"/>
    </location>
</feature>
<sequence>MTPSRLLGTALDLAAGAAAVRTAGELDRVVWPRLALLVGAESLAATGFGGCRLWWPPGSVETRGGYEVVIAVGRAGADARVALRRTDRAFTDRDLALLGLVRPHLGEALWRAAHGTPPRRLTAREQLVVALVARGATDVAIAHDLGISRRTVSKHLENAYAALGVHDRTSAALLLEEASR</sequence>
<dbReference type="RefSeq" id="WP_274189572.1">
    <property type="nucleotide sequence ID" value="NZ_BAABHN010000050.1"/>
</dbReference>
<dbReference type="EMBL" id="JBHSIM010000050">
    <property type="protein sequence ID" value="MFC4835530.1"/>
    <property type="molecule type" value="Genomic_DNA"/>
</dbReference>
<comment type="caution">
    <text evidence="3">The sequence shown here is derived from an EMBL/GenBank/DDBJ whole genome shotgun (WGS) entry which is preliminary data.</text>
</comment>
<reference evidence="4" key="1">
    <citation type="journal article" date="2019" name="Int. J. Syst. Evol. Microbiol.">
        <title>The Global Catalogue of Microorganisms (GCM) 10K type strain sequencing project: providing services to taxonomists for standard genome sequencing and annotation.</title>
        <authorList>
            <consortium name="The Broad Institute Genomics Platform"/>
            <consortium name="The Broad Institute Genome Sequencing Center for Infectious Disease"/>
            <person name="Wu L."/>
            <person name="Ma J."/>
        </authorList>
    </citation>
    <scope>NUCLEOTIDE SEQUENCE [LARGE SCALE GENOMIC DNA]</scope>
    <source>
        <strain evidence="4">CCUG 50347</strain>
    </source>
</reference>
<accession>A0ABV9RPL2</accession>
<dbReference type="InterPro" id="IPR000792">
    <property type="entry name" value="Tscrpt_reg_LuxR_C"/>
</dbReference>
<organism evidence="3 4">
    <name type="scientific">Actinomycetospora chibensis</name>
    <dbReference type="NCBI Taxonomy" id="663606"/>
    <lineage>
        <taxon>Bacteria</taxon>
        <taxon>Bacillati</taxon>
        <taxon>Actinomycetota</taxon>
        <taxon>Actinomycetes</taxon>
        <taxon>Pseudonocardiales</taxon>
        <taxon>Pseudonocardiaceae</taxon>
        <taxon>Actinomycetospora</taxon>
    </lineage>
</organism>
<name>A0ABV9RPL2_9PSEU</name>
<proteinExistence type="predicted"/>
<dbReference type="PANTHER" id="PTHR43214">
    <property type="entry name" value="TWO-COMPONENT RESPONSE REGULATOR"/>
    <property type="match status" value="1"/>
</dbReference>
<dbReference type="InterPro" id="IPR039420">
    <property type="entry name" value="WalR-like"/>
</dbReference>
<gene>
    <name evidence="3" type="ORF">ACFPEL_24180</name>
</gene>
<dbReference type="PRINTS" id="PR00038">
    <property type="entry name" value="HTHLUXR"/>
</dbReference>
<evidence type="ECO:0000313" key="4">
    <source>
        <dbReference type="Proteomes" id="UP001595909"/>
    </source>
</evidence>
<dbReference type="InterPro" id="IPR016032">
    <property type="entry name" value="Sig_transdc_resp-reg_C-effctor"/>
</dbReference>
<evidence type="ECO:0000259" key="2">
    <source>
        <dbReference type="PROSITE" id="PS50043"/>
    </source>
</evidence>
<keyword evidence="4" id="KW-1185">Reference proteome</keyword>
<evidence type="ECO:0000256" key="1">
    <source>
        <dbReference type="ARBA" id="ARBA00023125"/>
    </source>
</evidence>